<feature type="compositionally biased region" description="Polar residues" evidence="1">
    <location>
        <begin position="57"/>
        <end position="69"/>
    </location>
</feature>
<feature type="compositionally biased region" description="Polar residues" evidence="1">
    <location>
        <begin position="19"/>
        <end position="28"/>
    </location>
</feature>
<evidence type="ECO:0000256" key="1">
    <source>
        <dbReference type="SAM" id="MobiDB-lite"/>
    </source>
</evidence>
<proteinExistence type="predicted"/>
<protein>
    <submittedName>
        <fullName evidence="2">Uncharacterized protein</fullName>
    </submittedName>
</protein>
<name>A0A132A1Y3_SARSC</name>
<evidence type="ECO:0000313" key="3">
    <source>
        <dbReference type="Proteomes" id="UP000616769"/>
    </source>
</evidence>
<sequence>MLSEDGDSVEKHRMLNKPMISNKNNQPIKSVPVTTSSSNNSSTSPHPLSPPAIRIKLTTSPNSSPSQLIGQIISPKPSDLQTKNSKISVSSQKFKNSSDSISSITPTFTSALISTKTSSVTSTSNTYPSPPQGYKMITSQGVQSESNNPTGNSLANNNVTSTTNLAKQKGKN</sequence>
<reference evidence="2 3" key="1">
    <citation type="journal article" date="2015" name="Parasit. Vectors">
        <title>Draft genome of the scabies mite.</title>
        <authorList>
            <person name="Rider S.D.Jr."/>
            <person name="Morgan M.S."/>
            <person name="Arlian L.G."/>
        </authorList>
    </citation>
    <scope>NUCLEOTIDE SEQUENCE [LARGE SCALE GENOMIC DNA]</scope>
    <source>
        <strain evidence="2">Arlian Lab</strain>
    </source>
</reference>
<feature type="compositionally biased region" description="Polar residues" evidence="1">
    <location>
        <begin position="137"/>
        <end position="166"/>
    </location>
</feature>
<dbReference type="VEuPathDB" id="VectorBase:SSCA001431"/>
<dbReference type="EMBL" id="JXLN01010035">
    <property type="protein sequence ID" value="KPM04987.1"/>
    <property type="molecule type" value="Genomic_DNA"/>
</dbReference>
<feature type="compositionally biased region" description="Low complexity" evidence="1">
    <location>
        <begin position="114"/>
        <end position="127"/>
    </location>
</feature>
<gene>
    <name evidence="2" type="ORF">QR98_0034450</name>
</gene>
<feature type="region of interest" description="Disordered" evidence="1">
    <location>
        <begin position="1"/>
        <end position="172"/>
    </location>
</feature>
<evidence type="ECO:0000313" key="2">
    <source>
        <dbReference type="EMBL" id="KPM04987.1"/>
    </source>
</evidence>
<accession>A0A132A1Y3</accession>
<dbReference type="OrthoDB" id="10264655at2759"/>
<organism evidence="2 3">
    <name type="scientific">Sarcoptes scabiei</name>
    <name type="common">Itch mite</name>
    <name type="synonym">Acarus scabiei</name>
    <dbReference type="NCBI Taxonomy" id="52283"/>
    <lineage>
        <taxon>Eukaryota</taxon>
        <taxon>Metazoa</taxon>
        <taxon>Ecdysozoa</taxon>
        <taxon>Arthropoda</taxon>
        <taxon>Chelicerata</taxon>
        <taxon>Arachnida</taxon>
        <taxon>Acari</taxon>
        <taxon>Acariformes</taxon>
        <taxon>Sarcoptiformes</taxon>
        <taxon>Astigmata</taxon>
        <taxon>Psoroptidia</taxon>
        <taxon>Sarcoptoidea</taxon>
        <taxon>Sarcoptidae</taxon>
        <taxon>Sarcoptinae</taxon>
        <taxon>Sarcoptes</taxon>
    </lineage>
</organism>
<comment type="caution">
    <text evidence="2">The sequence shown here is derived from an EMBL/GenBank/DDBJ whole genome shotgun (WGS) entry which is preliminary data.</text>
</comment>
<feature type="compositionally biased region" description="Polar residues" evidence="1">
    <location>
        <begin position="79"/>
        <end position="113"/>
    </location>
</feature>
<dbReference type="Proteomes" id="UP000616769">
    <property type="component" value="Unassembled WGS sequence"/>
</dbReference>
<dbReference type="AlphaFoldDB" id="A0A132A1Y3"/>
<feature type="compositionally biased region" description="Low complexity" evidence="1">
    <location>
        <begin position="30"/>
        <end position="46"/>
    </location>
</feature>